<dbReference type="InterPro" id="IPR036852">
    <property type="entry name" value="Peptidase_S8/S53_dom_sf"/>
</dbReference>
<keyword evidence="8" id="KW-1185">Reference proteome</keyword>
<evidence type="ECO:0000256" key="3">
    <source>
        <dbReference type="ARBA" id="ARBA00022801"/>
    </source>
</evidence>
<dbReference type="Proteomes" id="UP000707245">
    <property type="component" value="Unassembled WGS sequence"/>
</dbReference>
<keyword evidence="5" id="KW-0732">Signal</keyword>
<keyword evidence="3" id="KW-0378">Hydrolase</keyword>
<keyword evidence="4" id="KW-0720">Serine protease</keyword>
<dbReference type="GO" id="GO:0030414">
    <property type="term" value="F:peptidase inhibitor activity"/>
    <property type="evidence" value="ECO:0007669"/>
    <property type="project" value="UniProtKB-KW"/>
</dbReference>
<dbReference type="Pfam" id="PF05922">
    <property type="entry name" value="Inhibitor_I9"/>
    <property type="match status" value="1"/>
</dbReference>
<feature type="chain" id="PRO_5047445954" evidence="5">
    <location>
        <begin position="23"/>
        <end position="251"/>
    </location>
</feature>
<comment type="caution">
    <text evidence="7">The sequence shown here is derived from an EMBL/GenBank/DDBJ whole genome shotgun (WGS) entry which is preliminary data.</text>
</comment>
<dbReference type="InterPro" id="IPR010259">
    <property type="entry name" value="S8pro/Inhibitor_I9"/>
</dbReference>
<evidence type="ECO:0000256" key="2">
    <source>
        <dbReference type="ARBA" id="ARBA00022670"/>
    </source>
</evidence>
<keyword evidence="2" id="KW-0645">Protease</keyword>
<evidence type="ECO:0000259" key="6">
    <source>
        <dbReference type="Pfam" id="PF05922"/>
    </source>
</evidence>
<evidence type="ECO:0000256" key="4">
    <source>
        <dbReference type="ARBA" id="ARBA00022825"/>
    </source>
</evidence>
<evidence type="ECO:0000313" key="8">
    <source>
        <dbReference type="Proteomes" id="UP000707245"/>
    </source>
</evidence>
<dbReference type="InterPro" id="IPR023827">
    <property type="entry name" value="Peptidase_S8_Asp-AS"/>
</dbReference>
<dbReference type="SUPFAM" id="SSF52743">
    <property type="entry name" value="Subtilisin-like"/>
    <property type="match status" value="1"/>
</dbReference>
<name>A0ABR9FJZ8_9GAMM</name>
<evidence type="ECO:0000256" key="1">
    <source>
        <dbReference type="ARBA" id="ARBA00011073"/>
    </source>
</evidence>
<dbReference type="PANTHER" id="PTHR43806:SF11">
    <property type="entry name" value="CEREVISIN-RELATED"/>
    <property type="match status" value="1"/>
</dbReference>
<evidence type="ECO:0000256" key="5">
    <source>
        <dbReference type="SAM" id="SignalP"/>
    </source>
</evidence>
<sequence length="251" mass="26853">MKLTTVSAAVAVAICSASALHAANIPQPNEHTPQAVNINQEQAKQVADKFHQVYSSSMLQNDGLNVQLNSHGNKFQEEGLDGEHVYIVKLKNNSVALEAQNFDSPLAKTLRTQGVSKIFEKGRATSAAVTTYQNKLISKQQTVMQNVTAVTGRTKVRRHFTKALNGFSVKMTETEAARVASLGGVDAVMRAKKYDLLSDEGPKHIGADKIWDGTSVPSGIQGKGEGQIVGIIDTGINSDHPSFSAIGGGWL</sequence>
<organism evidence="7 8">
    <name type="scientific">Pseudoalteromonas prydzensis</name>
    <dbReference type="NCBI Taxonomy" id="182141"/>
    <lineage>
        <taxon>Bacteria</taxon>
        <taxon>Pseudomonadati</taxon>
        <taxon>Pseudomonadota</taxon>
        <taxon>Gammaproteobacteria</taxon>
        <taxon>Alteromonadales</taxon>
        <taxon>Pseudoalteromonadaceae</taxon>
        <taxon>Pseudoalteromonas</taxon>
    </lineage>
</organism>
<feature type="signal peptide" evidence="5">
    <location>
        <begin position="1"/>
        <end position="22"/>
    </location>
</feature>
<evidence type="ECO:0000313" key="7">
    <source>
        <dbReference type="EMBL" id="MBE0457144.1"/>
    </source>
</evidence>
<reference evidence="7 8" key="1">
    <citation type="submission" date="2020-07" db="EMBL/GenBank/DDBJ databases">
        <title>Halophilic bacteria isolated from french cheeses.</title>
        <authorList>
            <person name="Kothe C.I."/>
            <person name="Farah-Kraiem B."/>
            <person name="Renault P."/>
            <person name="Dridi B."/>
        </authorList>
    </citation>
    <scope>NUCLEOTIDE SEQUENCE [LARGE SCALE GENOMIC DNA]</scope>
    <source>
        <strain evidence="7 8">FME14</strain>
    </source>
</reference>
<dbReference type="InterPro" id="IPR037045">
    <property type="entry name" value="S8pro/Inhibitor_I9_sf"/>
</dbReference>
<dbReference type="InterPro" id="IPR050131">
    <property type="entry name" value="Peptidase_S8_subtilisin-like"/>
</dbReference>
<gene>
    <name evidence="7" type="ORF">EI167_06690</name>
</gene>
<accession>A0ABR9FJZ8</accession>
<dbReference type="EMBL" id="RRZA01000015">
    <property type="protein sequence ID" value="MBE0457144.1"/>
    <property type="molecule type" value="Genomic_DNA"/>
</dbReference>
<dbReference type="Gene3D" id="3.30.70.80">
    <property type="entry name" value="Peptidase S8 propeptide/proteinase inhibitor I9"/>
    <property type="match status" value="1"/>
</dbReference>
<dbReference type="PROSITE" id="PS00136">
    <property type="entry name" value="SUBTILASE_ASP"/>
    <property type="match status" value="1"/>
</dbReference>
<dbReference type="PANTHER" id="PTHR43806">
    <property type="entry name" value="PEPTIDASE S8"/>
    <property type="match status" value="1"/>
</dbReference>
<keyword evidence="7" id="KW-0646">Protease inhibitor</keyword>
<feature type="domain" description="Inhibitor I9" evidence="6">
    <location>
        <begin position="85"/>
        <end position="196"/>
    </location>
</feature>
<protein>
    <submittedName>
        <fullName evidence="7">Protease inhibitor I9 family protein</fullName>
    </submittedName>
</protein>
<proteinExistence type="inferred from homology"/>
<dbReference type="Gene3D" id="3.40.50.200">
    <property type="entry name" value="Peptidase S8/S53 domain"/>
    <property type="match status" value="1"/>
</dbReference>
<dbReference type="RefSeq" id="WP_192541164.1">
    <property type="nucleotide sequence ID" value="NZ_JBQDLW010000010.1"/>
</dbReference>
<comment type="similarity">
    <text evidence="1">Belongs to the peptidase S8 family.</text>
</comment>